<dbReference type="GO" id="GO:0003700">
    <property type="term" value="F:DNA-binding transcription factor activity"/>
    <property type="evidence" value="ECO:0007669"/>
    <property type="project" value="TreeGrafter"/>
</dbReference>
<dbReference type="STRING" id="471853.Bcav_4140"/>
<keyword evidence="2" id="KW-0805">Transcription regulation</keyword>
<sequence length="240" mass="26585">MPTRRAPEDRAAASSVWLRPQRPERDDPPLTRGRIVEAAVELLDDAGLDALSMRRLAERLGVVAPSLYWHVRTKDDVLDLAVDHVFGEAGTHASSPGQPWRRCVERLAVAWRSVLVRHPWVPPVAAQRPSLGPNFLDQLEALQSTLRQAGLEGPDLSAATWTIYNQIVGSASTEATLTIGEEDRTRGQALLEDRSDRYPTLAEHRYLDNDDWSGDFMRGLGYLLTGIEAHVHASARAAET</sequence>
<evidence type="ECO:0000313" key="8">
    <source>
        <dbReference type="EMBL" id="ACQ82380.1"/>
    </source>
</evidence>
<dbReference type="GO" id="GO:0000976">
    <property type="term" value="F:transcription cis-regulatory region binding"/>
    <property type="evidence" value="ECO:0007669"/>
    <property type="project" value="TreeGrafter"/>
</dbReference>
<dbReference type="Pfam" id="PF02909">
    <property type="entry name" value="TetR_C_1"/>
    <property type="match status" value="1"/>
</dbReference>
<evidence type="ECO:0000256" key="3">
    <source>
        <dbReference type="ARBA" id="ARBA00023125"/>
    </source>
</evidence>
<evidence type="ECO:0000256" key="5">
    <source>
        <dbReference type="PROSITE-ProRule" id="PRU00335"/>
    </source>
</evidence>
<evidence type="ECO:0000256" key="2">
    <source>
        <dbReference type="ARBA" id="ARBA00023015"/>
    </source>
</evidence>
<dbReference type="HOGENOM" id="CLU_069543_5_2_11"/>
<dbReference type="GO" id="GO:0045892">
    <property type="term" value="P:negative regulation of DNA-templated transcription"/>
    <property type="evidence" value="ECO:0007669"/>
    <property type="project" value="InterPro"/>
</dbReference>
<keyword evidence="1" id="KW-0678">Repressor</keyword>
<organism evidence="8 9">
    <name type="scientific">Beutenbergia cavernae (strain ATCC BAA-8 / DSM 12333 / CCUG 43141 / JCM 11478 / NBRC 16432 / NCIMB 13614 / HKI 0122)</name>
    <dbReference type="NCBI Taxonomy" id="471853"/>
    <lineage>
        <taxon>Bacteria</taxon>
        <taxon>Bacillati</taxon>
        <taxon>Actinomycetota</taxon>
        <taxon>Actinomycetes</taxon>
        <taxon>Micrococcales</taxon>
        <taxon>Beutenbergiaceae</taxon>
        <taxon>Beutenbergia</taxon>
    </lineage>
</organism>
<dbReference type="InterPro" id="IPR036271">
    <property type="entry name" value="Tet_transcr_reg_TetR-rel_C_sf"/>
</dbReference>
<dbReference type="Proteomes" id="UP000007962">
    <property type="component" value="Chromosome"/>
</dbReference>
<dbReference type="InterPro" id="IPR003012">
    <property type="entry name" value="Tet_transcr_reg_TetR"/>
</dbReference>
<dbReference type="EMBL" id="CP001618">
    <property type="protein sequence ID" value="ACQ82380.1"/>
    <property type="molecule type" value="Genomic_DNA"/>
</dbReference>
<dbReference type="KEGG" id="bcv:Bcav_4140"/>
<feature type="region of interest" description="Disordered" evidence="6">
    <location>
        <begin position="1"/>
        <end position="30"/>
    </location>
</feature>
<proteinExistence type="predicted"/>
<keyword evidence="3 5" id="KW-0238">DNA-binding</keyword>
<dbReference type="eggNOG" id="COG1309">
    <property type="taxonomic scope" value="Bacteria"/>
</dbReference>
<reference evidence="8 9" key="1">
    <citation type="journal article" date="2009" name="Stand. Genomic Sci.">
        <title>Complete genome sequence of Beutenbergia cavernae type strain (HKI 0122).</title>
        <authorList>
            <person name="Land M."/>
            <person name="Pukall R."/>
            <person name="Abt B."/>
            <person name="Goker M."/>
            <person name="Rohde M."/>
            <person name="Glavina Del Rio T."/>
            <person name="Tice H."/>
            <person name="Copeland A."/>
            <person name="Cheng J.F."/>
            <person name="Lucas S."/>
            <person name="Chen F."/>
            <person name="Nolan M."/>
            <person name="Bruce D."/>
            <person name="Goodwin L."/>
            <person name="Pitluck S."/>
            <person name="Ivanova N."/>
            <person name="Mavromatis K."/>
            <person name="Ovchinnikova G."/>
            <person name="Pati A."/>
            <person name="Chen A."/>
            <person name="Palaniappan K."/>
            <person name="Hauser L."/>
            <person name="Chang Y.J."/>
            <person name="Jefferies C.C."/>
            <person name="Saunders E."/>
            <person name="Brettin T."/>
            <person name="Detter J.C."/>
            <person name="Han C."/>
            <person name="Chain P."/>
            <person name="Bristow J."/>
            <person name="Eisen J.A."/>
            <person name="Markowitz V."/>
            <person name="Hugenholtz P."/>
            <person name="Kyrpides N.C."/>
            <person name="Klenk H.P."/>
            <person name="Lapidus A."/>
        </authorList>
    </citation>
    <scope>NUCLEOTIDE SEQUENCE [LARGE SCALE GENOMIC DNA]</scope>
    <source>
        <strain evidence="9">ATCC BAA-8 / DSM 12333 / NBRC 16432</strain>
    </source>
</reference>
<evidence type="ECO:0000256" key="4">
    <source>
        <dbReference type="ARBA" id="ARBA00023163"/>
    </source>
</evidence>
<feature type="domain" description="HTH tetR-type" evidence="7">
    <location>
        <begin position="29"/>
        <end position="89"/>
    </location>
</feature>
<feature type="DNA-binding region" description="H-T-H motif" evidence="5">
    <location>
        <begin position="52"/>
        <end position="71"/>
    </location>
</feature>
<dbReference type="Pfam" id="PF00440">
    <property type="entry name" value="TetR_N"/>
    <property type="match status" value="1"/>
</dbReference>
<feature type="compositionally biased region" description="Basic and acidic residues" evidence="6">
    <location>
        <begin position="1"/>
        <end position="11"/>
    </location>
</feature>
<keyword evidence="4" id="KW-0804">Transcription</keyword>
<evidence type="ECO:0000259" key="7">
    <source>
        <dbReference type="PROSITE" id="PS50977"/>
    </source>
</evidence>
<dbReference type="GO" id="GO:0046677">
    <property type="term" value="P:response to antibiotic"/>
    <property type="evidence" value="ECO:0007669"/>
    <property type="project" value="InterPro"/>
</dbReference>
<evidence type="ECO:0000313" key="9">
    <source>
        <dbReference type="Proteomes" id="UP000007962"/>
    </source>
</evidence>
<name>C5C622_BEUC1</name>
<dbReference type="AlphaFoldDB" id="C5C622"/>
<dbReference type="SUPFAM" id="SSF48498">
    <property type="entry name" value="Tetracyclin repressor-like, C-terminal domain"/>
    <property type="match status" value="1"/>
</dbReference>
<evidence type="ECO:0000256" key="6">
    <source>
        <dbReference type="SAM" id="MobiDB-lite"/>
    </source>
</evidence>
<evidence type="ECO:0000256" key="1">
    <source>
        <dbReference type="ARBA" id="ARBA00022491"/>
    </source>
</evidence>
<dbReference type="InterPro" id="IPR009057">
    <property type="entry name" value="Homeodomain-like_sf"/>
</dbReference>
<dbReference type="InterPro" id="IPR001647">
    <property type="entry name" value="HTH_TetR"/>
</dbReference>
<dbReference type="PROSITE" id="PS50977">
    <property type="entry name" value="HTH_TETR_2"/>
    <property type="match status" value="1"/>
</dbReference>
<protein>
    <submittedName>
        <fullName evidence="8">Transcriptional regulator, TetR family</fullName>
    </submittedName>
</protein>
<gene>
    <name evidence="8" type="ordered locus">Bcav_4140</name>
</gene>
<dbReference type="PANTHER" id="PTHR30055:SF151">
    <property type="entry name" value="TRANSCRIPTIONAL REGULATORY PROTEIN"/>
    <property type="match status" value="1"/>
</dbReference>
<dbReference type="PANTHER" id="PTHR30055">
    <property type="entry name" value="HTH-TYPE TRANSCRIPTIONAL REGULATOR RUTR"/>
    <property type="match status" value="1"/>
</dbReference>
<keyword evidence="9" id="KW-1185">Reference proteome</keyword>
<dbReference type="RefSeq" id="WP_015884617.1">
    <property type="nucleotide sequence ID" value="NC_012669.1"/>
</dbReference>
<accession>C5C622</accession>
<dbReference type="Gene3D" id="1.10.357.10">
    <property type="entry name" value="Tetracycline Repressor, domain 2"/>
    <property type="match status" value="1"/>
</dbReference>
<dbReference type="PRINTS" id="PR00455">
    <property type="entry name" value="HTHTETR"/>
</dbReference>
<dbReference type="PRINTS" id="PR00400">
    <property type="entry name" value="TETREPRESSOR"/>
</dbReference>
<dbReference type="InterPro" id="IPR050109">
    <property type="entry name" value="HTH-type_TetR-like_transc_reg"/>
</dbReference>
<dbReference type="SUPFAM" id="SSF46689">
    <property type="entry name" value="Homeodomain-like"/>
    <property type="match status" value="1"/>
</dbReference>
<dbReference type="InterPro" id="IPR004111">
    <property type="entry name" value="Repressor_TetR_C"/>
</dbReference>
<dbReference type="OrthoDB" id="329481at2"/>